<name>A0A3B4DL72_PYGNA</name>
<dbReference type="Proteomes" id="UP001501920">
    <property type="component" value="Chromosome 10"/>
</dbReference>
<organism evidence="2 3">
    <name type="scientific">Pygocentrus nattereri</name>
    <name type="common">Red-bellied piranha</name>
    <dbReference type="NCBI Taxonomy" id="42514"/>
    <lineage>
        <taxon>Eukaryota</taxon>
        <taxon>Metazoa</taxon>
        <taxon>Chordata</taxon>
        <taxon>Craniata</taxon>
        <taxon>Vertebrata</taxon>
        <taxon>Euteleostomi</taxon>
        <taxon>Actinopterygii</taxon>
        <taxon>Neopterygii</taxon>
        <taxon>Teleostei</taxon>
        <taxon>Ostariophysi</taxon>
        <taxon>Characiformes</taxon>
        <taxon>Characoidei</taxon>
        <taxon>Pygocentrus</taxon>
    </lineage>
</organism>
<reference evidence="2" key="2">
    <citation type="submission" date="2025-08" db="UniProtKB">
        <authorList>
            <consortium name="Ensembl"/>
        </authorList>
    </citation>
    <scope>IDENTIFICATION</scope>
</reference>
<dbReference type="Ensembl" id="ENSPNAT00000012038.2">
    <property type="protein sequence ID" value="ENSPNAP00000023679.1"/>
    <property type="gene ID" value="ENSPNAG00000000777.2"/>
</dbReference>
<dbReference type="AlphaFoldDB" id="A0A3B4DL72"/>
<keyword evidence="1" id="KW-0812">Transmembrane</keyword>
<reference evidence="2" key="3">
    <citation type="submission" date="2025-09" db="UniProtKB">
        <authorList>
            <consortium name="Ensembl"/>
        </authorList>
    </citation>
    <scope>IDENTIFICATION</scope>
</reference>
<protein>
    <submittedName>
        <fullName evidence="2">Uncharacterized protein</fullName>
    </submittedName>
</protein>
<evidence type="ECO:0000256" key="1">
    <source>
        <dbReference type="SAM" id="Phobius"/>
    </source>
</evidence>
<evidence type="ECO:0000313" key="3">
    <source>
        <dbReference type="Proteomes" id="UP001501920"/>
    </source>
</evidence>
<gene>
    <name evidence="2" type="primary">C14orf132</name>
</gene>
<dbReference type="GeneTree" id="ENSGT00700000106116"/>
<keyword evidence="3" id="KW-1185">Reference proteome</keyword>
<accession>A0A3B4DL72</accession>
<keyword evidence="1" id="KW-0472">Membrane</keyword>
<keyword evidence="1" id="KW-1133">Transmembrane helix</keyword>
<feature type="transmembrane region" description="Helical" evidence="1">
    <location>
        <begin position="62"/>
        <end position="84"/>
    </location>
</feature>
<dbReference type="OrthoDB" id="9943350at2759"/>
<proteinExistence type="predicted"/>
<dbReference type="OMA" id="DYSAEHS"/>
<reference evidence="2 3" key="1">
    <citation type="submission" date="2020-10" db="EMBL/GenBank/DDBJ databases">
        <title>Pygocentrus nattereri (red-bellied piranha) genome, fPygNat1, primary haplotype.</title>
        <authorList>
            <person name="Myers G."/>
            <person name="Meyer A."/>
            <person name="Karagic N."/>
            <person name="Pippel M."/>
            <person name="Winkler S."/>
            <person name="Tracey A."/>
            <person name="Wood J."/>
            <person name="Formenti G."/>
            <person name="Howe K."/>
            <person name="Fedrigo O."/>
            <person name="Jarvis E.D."/>
        </authorList>
    </citation>
    <scope>NUCLEOTIDE SEQUENCE [LARGE SCALE GENOMIC DNA]</scope>
</reference>
<sequence length="86" mass="9327">MDLSFMAAQIPVMTGAFMDSSPNDDYSIEHSLFNSSASVNAAPTTSVQTQHDEQQHMSSDAIWLWIAIVATIGNIVVVGVVYAFTF</sequence>
<evidence type="ECO:0000313" key="2">
    <source>
        <dbReference type="Ensembl" id="ENSPNAP00000023679.1"/>
    </source>
</evidence>